<evidence type="ECO:0000256" key="1">
    <source>
        <dbReference type="SAM" id="MobiDB-lite"/>
    </source>
</evidence>
<feature type="compositionally biased region" description="Low complexity" evidence="1">
    <location>
        <begin position="61"/>
        <end position="72"/>
    </location>
</feature>
<dbReference type="AlphaFoldDB" id="A0A0C4DYZ0"/>
<reference evidence="4" key="4">
    <citation type="journal article" date="2015" name="G3 (Bethesda)">
        <title>Genome sequences of three phytopathogenic species of the Magnaporthaceae family of fungi.</title>
        <authorList>
            <person name="Okagaki L.H."/>
            <person name="Nunes C.C."/>
            <person name="Sailsbery J."/>
            <person name="Clay B."/>
            <person name="Brown D."/>
            <person name="John T."/>
            <person name="Oh Y."/>
            <person name="Young N."/>
            <person name="Fitzgerald M."/>
            <person name="Haas B.J."/>
            <person name="Zeng Q."/>
            <person name="Young S."/>
            <person name="Adiconis X."/>
            <person name="Fan L."/>
            <person name="Levin J.Z."/>
            <person name="Mitchell T.K."/>
            <person name="Okubara P.A."/>
            <person name="Farman M.L."/>
            <person name="Kohn L.M."/>
            <person name="Birren B."/>
            <person name="Ma L.-J."/>
            <person name="Dean R.A."/>
        </authorList>
    </citation>
    <scope>NUCLEOTIDE SEQUENCE</scope>
    <source>
        <strain evidence="4">ATCC 64411 / 73-15</strain>
    </source>
</reference>
<evidence type="ECO:0000256" key="2">
    <source>
        <dbReference type="SAM" id="Phobius"/>
    </source>
</evidence>
<keyword evidence="2" id="KW-0472">Membrane</keyword>
<dbReference type="EMBL" id="GL876969">
    <property type="protein sequence ID" value="KLU86259.1"/>
    <property type="molecule type" value="Genomic_DNA"/>
</dbReference>
<dbReference type="EMBL" id="ADBL01001246">
    <property type="status" value="NOT_ANNOTATED_CDS"/>
    <property type="molecule type" value="Genomic_DNA"/>
</dbReference>
<feature type="compositionally biased region" description="Pro residues" evidence="1">
    <location>
        <begin position="33"/>
        <end position="60"/>
    </location>
</feature>
<dbReference type="Proteomes" id="UP000011715">
    <property type="component" value="Unassembled WGS sequence"/>
</dbReference>
<dbReference type="OrthoDB" id="5421765at2759"/>
<dbReference type="eggNOG" id="ENOG502SVX1">
    <property type="taxonomic scope" value="Eukaryota"/>
</dbReference>
<reference evidence="4" key="5">
    <citation type="submission" date="2015-06" db="UniProtKB">
        <authorList>
            <consortium name="EnsemblFungi"/>
        </authorList>
    </citation>
    <scope>IDENTIFICATION</scope>
    <source>
        <strain evidence="4">ATCC 64411</strain>
    </source>
</reference>
<evidence type="ECO:0000313" key="3">
    <source>
        <dbReference type="EMBL" id="KLU86259.1"/>
    </source>
</evidence>
<feature type="region of interest" description="Disordered" evidence="1">
    <location>
        <begin position="1"/>
        <end position="120"/>
    </location>
</feature>
<sequence length="525" mass="54700">MADTPSSAGEPSKPPPRESKPALTPVEDAKSALPPPSASQNPPPSSDSPAPPPPPPPSSRAPPSSATPLPASENKPPQTSTNPKTPAPAADTTSSYLSLSRASSSGTASSTTGSSGTSTTQTGIAELTNALGAADGGAAISSPGLGSGIVVGIALGAVVLGFALGALAAMFFFRRKHRRAKSENGPATASPPWRRSRIVDHTDNKDAVGMSAVPVTKATPARRRSSSSSSSSSILSPLAVVARAASAQAAHPATSAATSDPLQLDQFLLSPAPDQTIVSELQALDHLIQLHVENYYHLELMQPSATVRDQLQRTLADLGLDTEPSTLTLAQLVTLAIKPKTRHAALRHVIASAMSQSVVLSPTAKFSLLPPSLCLFMTEMAPTEKGRGSPKAVSAALTRWRQISTFLIHPNRSDRSALVPTEAMVGDKVRKLAAALDRFLAAFVAPQKSGQQQGHLNDLLMECAKFGYLLLSQPGEFSLRQAAEYQPGQSKDHLVVCPGLVKTGNEQGEVYNPSRTLLAPATERI</sequence>
<keyword evidence="2" id="KW-1133">Transmembrane helix</keyword>
<keyword evidence="5" id="KW-1185">Reference proteome</keyword>
<dbReference type="OMA" id="QHVENYY"/>
<accession>A0A0C4DYZ0</accession>
<dbReference type="EnsemblFungi" id="MAPG_05275T0">
    <property type="protein sequence ID" value="MAPG_05275T0"/>
    <property type="gene ID" value="MAPG_05275"/>
</dbReference>
<evidence type="ECO:0000313" key="5">
    <source>
        <dbReference type="Proteomes" id="UP000011715"/>
    </source>
</evidence>
<keyword evidence="2" id="KW-0812">Transmembrane</keyword>
<feature type="compositionally biased region" description="Polar residues" evidence="1">
    <location>
        <begin position="75"/>
        <end position="84"/>
    </location>
</feature>
<dbReference type="VEuPathDB" id="FungiDB:MAPG_05275"/>
<reference evidence="3" key="2">
    <citation type="submission" date="2010-05" db="EMBL/GenBank/DDBJ databases">
        <title>The Genome Sequence of Magnaporthe poae strain ATCC 64411.</title>
        <authorList>
            <consortium name="The Broad Institute Genome Sequencing Platform"/>
            <consortium name="Broad Institute Genome Sequencing Center for Infectious Disease"/>
            <person name="Ma L.-J."/>
            <person name="Dead R."/>
            <person name="Young S."/>
            <person name="Zeng Q."/>
            <person name="Koehrsen M."/>
            <person name="Alvarado L."/>
            <person name="Berlin A."/>
            <person name="Chapman S.B."/>
            <person name="Chen Z."/>
            <person name="Freedman E."/>
            <person name="Gellesch M."/>
            <person name="Goldberg J."/>
            <person name="Griggs A."/>
            <person name="Gujja S."/>
            <person name="Heilman E.R."/>
            <person name="Heiman D."/>
            <person name="Hepburn T."/>
            <person name="Howarth C."/>
            <person name="Jen D."/>
            <person name="Larson L."/>
            <person name="Mehta T."/>
            <person name="Neiman D."/>
            <person name="Pearson M."/>
            <person name="Roberts A."/>
            <person name="Saif S."/>
            <person name="Shea T."/>
            <person name="Shenoy N."/>
            <person name="Sisk P."/>
            <person name="Stolte C."/>
            <person name="Sykes S."/>
            <person name="Walk T."/>
            <person name="White J."/>
            <person name="Yandava C."/>
            <person name="Haas B."/>
            <person name="Nusbaum C."/>
            <person name="Birren B."/>
        </authorList>
    </citation>
    <scope>NUCLEOTIDE SEQUENCE</scope>
    <source>
        <strain evidence="3">ATCC 64411</strain>
    </source>
</reference>
<reference evidence="5" key="1">
    <citation type="submission" date="2010-05" db="EMBL/GenBank/DDBJ databases">
        <title>The genome sequence of Magnaporthe poae strain ATCC 64411.</title>
        <authorList>
            <person name="Ma L.-J."/>
            <person name="Dead R."/>
            <person name="Young S."/>
            <person name="Zeng Q."/>
            <person name="Koehrsen M."/>
            <person name="Alvarado L."/>
            <person name="Berlin A."/>
            <person name="Chapman S.B."/>
            <person name="Chen Z."/>
            <person name="Freedman E."/>
            <person name="Gellesch M."/>
            <person name="Goldberg J."/>
            <person name="Griggs A."/>
            <person name="Gujja S."/>
            <person name="Heilman E.R."/>
            <person name="Heiman D."/>
            <person name="Hepburn T."/>
            <person name="Howarth C."/>
            <person name="Jen D."/>
            <person name="Larson L."/>
            <person name="Mehta T."/>
            <person name="Neiman D."/>
            <person name="Pearson M."/>
            <person name="Roberts A."/>
            <person name="Saif S."/>
            <person name="Shea T."/>
            <person name="Shenoy N."/>
            <person name="Sisk P."/>
            <person name="Stolte C."/>
            <person name="Sykes S."/>
            <person name="Walk T."/>
            <person name="White J."/>
            <person name="Yandava C."/>
            <person name="Haas B."/>
            <person name="Nusbaum C."/>
            <person name="Birren B."/>
        </authorList>
    </citation>
    <scope>NUCLEOTIDE SEQUENCE [LARGE SCALE GENOMIC DNA]</scope>
    <source>
        <strain evidence="5">ATCC 64411 / 73-15</strain>
    </source>
</reference>
<reference evidence="3" key="3">
    <citation type="submission" date="2011-03" db="EMBL/GenBank/DDBJ databases">
        <title>Annotation of Magnaporthe poae ATCC 64411.</title>
        <authorList>
            <person name="Ma L.-J."/>
            <person name="Dead R."/>
            <person name="Young S.K."/>
            <person name="Zeng Q."/>
            <person name="Gargeya S."/>
            <person name="Fitzgerald M."/>
            <person name="Haas B."/>
            <person name="Abouelleil A."/>
            <person name="Alvarado L."/>
            <person name="Arachchi H.M."/>
            <person name="Berlin A."/>
            <person name="Brown A."/>
            <person name="Chapman S.B."/>
            <person name="Chen Z."/>
            <person name="Dunbar C."/>
            <person name="Freedman E."/>
            <person name="Gearin G."/>
            <person name="Gellesch M."/>
            <person name="Goldberg J."/>
            <person name="Griggs A."/>
            <person name="Gujja S."/>
            <person name="Heiman D."/>
            <person name="Howarth C."/>
            <person name="Larson L."/>
            <person name="Lui A."/>
            <person name="MacDonald P.J.P."/>
            <person name="Mehta T."/>
            <person name="Montmayeur A."/>
            <person name="Murphy C."/>
            <person name="Neiman D."/>
            <person name="Pearson M."/>
            <person name="Priest M."/>
            <person name="Roberts A."/>
            <person name="Saif S."/>
            <person name="Shea T."/>
            <person name="Shenoy N."/>
            <person name="Sisk P."/>
            <person name="Stolte C."/>
            <person name="Sykes S."/>
            <person name="Yandava C."/>
            <person name="Wortman J."/>
            <person name="Nusbaum C."/>
            <person name="Birren B."/>
        </authorList>
    </citation>
    <scope>NUCLEOTIDE SEQUENCE</scope>
    <source>
        <strain evidence="3">ATCC 64411</strain>
    </source>
</reference>
<name>A0A0C4DYZ0_MAGP6</name>
<dbReference type="STRING" id="644358.A0A0C4DYZ0"/>
<organism evidence="4 5">
    <name type="scientific">Magnaporthiopsis poae (strain ATCC 64411 / 73-15)</name>
    <name type="common">Kentucky bluegrass fungus</name>
    <name type="synonym">Magnaporthe poae</name>
    <dbReference type="NCBI Taxonomy" id="644358"/>
    <lineage>
        <taxon>Eukaryota</taxon>
        <taxon>Fungi</taxon>
        <taxon>Dikarya</taxon>
        <taxon>Ascomycota</taxon>
        <taxon>Pezizomycotina</taxon>
        <taxon>Sordariomycetes</taxon>
        <taxon>Sordariomycetidae</taxon>
        <taxon>Magnaporthales</taxon>
        <taxon>Magnaporthaceae</taxon>
        <taxon>Magnaporthiopsis</taxon>
    </lineage>
</organism>
<feature type="compositionally biased region" description="Low complexity" evidence="1">
    <location>
        <begin position="92"/>
        <end position="120"/>
    </location>
</feature>
<dbReference type="CDD" id="cd12087">
    <property type="entry name" value="TM_EGFR-like"/>
    <property type="match status" value="1"/>
</dbReference>
<evidence type="ECO:0000313" key="4">
    <source>
        <dbReference type="EnsemblFungi" id="MAPG_05275T0"/>
    </source>
</evidence>
<feature type="transmembrane region" description="Helical" evidence="2">
    <location>
        <begin position="149"/>
        <end position="173"/>
    </location>
</feature>
<protein>
    <submittedName>
        <fullName evidence="3 4">Uncharacterized protein</fullName>
    </submittedName>
</protein>
<proteinExistence type="predicted"/>
<gene>
    <name evidence="3" type="ORF">MAPG_05275</name>
</gene>